<evidence type="ECO:0000256" key="1">
    <source>
        <dbReference type="SAM" id="MobiDB-lite"/>
    </source>
</evidence>
<reference evidence="2" key="1">
    <citation type="submission" date="2020-06" db="EMBL/GenBank/DDBJ databases">
        <authorList>
            <person name="Li T."/>
            <person name="Hu X."/>
            <person name="Zhang T."/>
            <person name="Song X."/>
            <person name="Zhang H."/>
            <person name="Dai N."/>
            <person name="Sheng W."/>
            <person name="Hou X."/>
            <person name="Wei L."/>
        </authorList>
    </citation>
    <scope>NUCLEOTIDE SEQUENCE</scope>
    <source>
        <strain evidence="2">KEN1</strain>
        <tissue evidence="2">Leaf</tissue>
    </source>
</reference>
<proteinExistence type="predicted"/>
<evidence type="ECO:0000313" key="2">
    <source>
        <dbReference type="EMBL" id="KAL0394368.1"/>
    </source>
</evidence>
<gene>
    <name evidence="2" type="ORF">Slati_4403000</name>
</gene>
<sequence length="78" mass="9016">MLRLRHLRENLEELDQEFERLAVNAQSGRTSPKNRFGHRPDNNKKFLGSINCAMERSTRTNSKGITFGDDSRVERAVL</sequence>
<accession>A0AAW2SRB2</accession>
<protein>
    <submittedName>
        <fullName evidence="2">Uncharacterized protein</fullName>
    </submittedName>
</protein>
<reference evidence="2" key="2">
    <citation type="journal article" date="2024" name="Plant">
        <title>Genomic evolution and insights into agronomic trait innovations of Sesamum species.</title>
        <authorList>
            <person name="Miao H."/>
            <person name="Wang L."/>
            <person name="Qu L."/>
            <person name="Liu H."/>
            <person name="Sun Y."/>
            <person name="Le M."/>
            <person name="Wang Q."/>
            <person name="Wei S."/>
            <person name="Zheng Y."/>
            <person name="Lin W."/>
            <person name="Duan Y."/>
            <person name="Cao H."/>
            <person name="Xiong S."/>
            <person name="Wang X."/>
            <person name="Wei L."/>
            <person name="Li C."/>
            <person name="Ma Q."/>
            <person name="Ju M."/>
            <person name="Zhao R."/>
            <person name="Li G."/>
            <person name="Mu C."/>
            <person name="Tian Q."/>
            <person name="Mei H."/>
            <person name="Zhang T."/>
            <person name="Gao T."/>
            <person name="Zhang H."/>
        </authorList>
    </citation>
    <scope>NUCLEOTIDE SEQUENCE</scope>
    <source>
        <strain evidence="2">KEN1</strain>
    </source>
</reference>
<comment type="caution">
    <text evidence="2">The sequence shown here is derived from an EMBL/GenBank/DDBJ whole genome shotgun (WGS) entry which is preliminary data.</text>
</comment>
<dbReference type="AlphaFoldDB" id="A0AAW2SRB2"/>
<organism evidence="2">
    <name type="scientific">Sesamum latifolium</name>
    <dbReference type="NCBI Taxonomy" id="2727402"/>
    <lineage>
        <taxon>Eukaryota</taxon>
        <taxon>Viridiplantae</taxon>
        <taxon>Streptophyta</taxon>
        <taxon>Embryophyta</taxon>
        <taxon>Tracheophyta</taxon>
        <taxon>Spermatophyta</taxon>
        <taxon>Magnoliopsida</taxon>
        <taxon>eudicotyledons</taxon>
        <taxon>Gunneridae</taxon>
        <taxon>Pentapetalae</taxon>
        <taxon>asterids</taxon>
        <taxon>lamiids</taxon>
        <taxon>Lamiales</taxon>
        <taxon>Pedaliaceae</taxon>
        <taxon>Sesamum</taxon>
    </lineage>
</organism>
<feature type="region of interest" description="Disordered" evidence="1">
    <location>
        <begin position="25"/>
        <end position="44"/>
    </location>
</feature>
<name>A0AAW2SRB2_9LAMI</name>
<dbReference type="EMBL" id="JACGWN010000016">
    <property type="protein sequence ID" value="KAL0394368.1"/>
    <property type="molecule type" value="Genomic_DNA"/>
</dbReference>